<keyword evidence="2 6" id="KW-0812">Transmembrane</keyword>
<dbReference type="GO" id="GO:0016020">
    <property type="term" value="C:membrane"/>
    <property type="evidence" value="ECO:0007669"/>
    <property type="project" value="UniProtKB-SubCell"/>
</dbReference>
<feature type="transmembrane region" description="Helical" evidence="6">
    <location>
        <begin position="284"/>
        <end position="307"/>
    </location>
</feature>
<evidence type="ECO:0000256" key="2">
    <source>
        <dbReference type="ARBA" id="ARBA00022692"/>
    </source>
</evidence>
<sequence length="317" mass="33912">MPSNDSSLYGNGKEPKPSVDADLAQREGSEIQDAQQRNVGELAFDEYTSGGLGRHLGVLSTTFLVVGRIIGTGIFSTPSSVTAELGSVGASLMFWVLGLFLAAAGLCVWLEFACMIPRSGGEKNYLEAVYKKPKLLITIFFAVQAIALGFTASGCVVFAQYILTAADVTVTEWGKRGIAIGVIVFITLFHTFLPKWGVRGMNVITGIKIIVLLFIVVTGWVVLGGGVKSVPDPHASFRNAFAGSNHSGNLYATALFKVLNAYAGWSNAMYVLNEVRDPVRTVKIAGPLGLLICGILYIFANIAYYAAATRKRSQKVA</sequence>
<comment type="subcellular location">
    <subcellularLocation>
        <location evidence="1">Membrane</location>
        <topology evidence="1">Multi-pass membrane protein</topology>
    </subcellularLocation>
</comment>
<dbReference type="InterPro" id="IPR050598">
    <property type="entry name" value="AminoAcid_Transporter"/>
</dbReference>
<accession>A0A093XHG7</accession>
<evidence type="ECO:0000256" key="6">
    <source>
        <dbReference type="SAM" id="Phobius"/>
    </source>
</evidence>
<dbReference type="GO" id="GO:0015179">
    <property type="term" value="F:L-amino acid transmembrane transporter activity"/>
    <property type="evidence" value="ECO:0007669"/>
    <property type="project" value="TreeGrafter"/>
</dbReference>
<proteinExistence type="predicted"/>
<feature type="transmembrane region" description="Helical" evidence="6">
    <location>
        <begin position="135"/>
        <end position="161"/>
    </location>
</feature>
<evidence type="ECO:0000256" key="3">
    <source>
        <dbReference type="ARBA" id="ARBA00022989"/>
    </source>
</evidence>
<dbReference type="InterPro" id="IPR002293">
    <property type="entry name" value="AA/rel_permease1"/>
</dbReference>
<dbReference type="AlphaFoldDB" id="A0A093XHG7"/>
<evidence type="ECO:0000256" key="4">
    <source>
        <dbReference type="ARBA" id="ARBA00023136"/>
    </source>
</evidence>
<keyword evidence="4 6" id="KW-0472">Membrane</keyword>
<dbReference type="Gene3D" id="1.20.1740.10">
    <property type="entry name" value="Amino acid/polyamine transporter I"/>
    <property type="match status" value="1"/>
</dbReference>
<feature type="transmembrane region" description="Helical" evidence="6">
    <location>
        <begin position="56"/>
        <end position="76"/>
    </location>
</feature>
<comment type="caution">
    <text evidence="7">The sequence shown here is derived from an EMBL/GenBank/DDBJ whole genome shotgun (WGS) entry which is preliminary data.</text>
</comment>
<dbReference type="PANTHER" id="PTHR11785">
    <property type="entry name" value="AMINO ACID TRANSPORTER"/>
    <property type="match status" value="1"/>
</dbReference>
<protein>
    <submittedName>
        <fullName evidence="7">High-affinity methionine permease</fullName>
    </submittedName>
</protein>
<evidence type="ECO:0000256" key="1">
    <source>
        <dbReference type="ARBA" id="ARBA00004141"/>
    </source>
</evidence>
<name>A0A093XHG7_TALMA</name>
<feature type="region of interest" description="Disordered" evidence="5">
    <location>
        <begin position="1"/>
        <end position="32"/>
    </location>
</feature>
<gene>
    <name evidence="7" type="ORF">GQ26_0270890</name>
</gene>
<feature type="transmembrane region" description="Helical" evidence="6">
    <location>
        <begin position="205"/>
        <end position="223"/>
    </location>
</feature>
<feature type="transmembrane region" description="Helical" evidence="6">
    <location>
        <begin position="173"/>
        <end position="193"/>
    </location>
</feature>
<feature type="transmembrane region" description="Helical" evidence="6">
    <location>
        <begin position="88"/>
        <end position="114"/>
    </location>
</feature>
<organism evidence="7">
    <name type="scientific">Talaromyces marneffei PM1</name>
    <dbReference type="NCBI Taxonomy" id="1077442"/>
    <lineage>
        <taxon>Eukaryota</taxon>
        <taxon>Fungi</taxon>
        <taxon>Dikarya</taxon>
        <taxon>Ascomycota</taxon>
        <taxon>Pezizomycotina</taxon>
        <taxon>Eurotiomycetes</taxon>
        <taxon>Eurotiomycetidae</taxon>
        <taxon>Eurotiales</taxon>
        <taxon>Trichocomaceae</taxon>
        <taxon>Talaromyces</taxon>
        <taxon>Talaromyces sect. Talaromyces</taxon>
    </lineage>
</organism>
<dbReference type="EMBL" id="JPOX01000027">
    <property type="protein sequence ID" value="KFX44658.1"/>
    <property type="molecule type" value="Genomic_DNA"/>
</dbReference>
<keyword evidence="3 6" id="KW-1133">Transmembrane helix</keyword>
<evidence type="ECO:0000313" key="7">
    <source>
        <dbReference type="EMBL" id="KFX44658.1"/>
    </source>
</evidence>
<feature type="compositionally biased region" description="Basic and acidic residues" evidence="5">
    <location>
        <begin position="13"/>
        <end position="29"/>
    </location>
</feature>
<dbReference type="PANTHER" id="PTHR11785:SF382">
    <property type="entry name" value="LOW-AFFINITY METHIONINE PERMEASE"/>
    <property type="match status" value="1"/>
</dbReference>
<reference evidence="7" key="1">
    <citation type="journal article" date="2014" name="PLoS Genet.">
        <title>Signature Gene Expression Reveals Novel Clues to the Molecular Mechanisms of Dimorphic Transition in Penicillium marneffei.</title>
        <authorList>
            <person name="Yang E."/>
            <person name="Wang G."/>
            <person name="Cai J."/>
            <person name="Woo P.C."/>
            <person name="Lau S.K."/>
            <person name="Yuen K.-Y."/>
            <person name="Chow W.-N."/>
            <person name="Lin X."/>
        </authorList>
    </citation>
    <scope>NUCLEOTIDE SEQUENCE [LARGE SCALE GENOMIC DNA]</scope>
    <source>
        <strain evidence="7">PM1</strain>
    </source>
</reference>
<dbReference type="Pfam" id="PF13520">
    <property type="entry name" value="AA_permease_2"/>
    <property type="match status" value="1"/>
</dbReference>
<dbReference type="HOGENOM" id="CLU_877658_0_0_1"/>
<evidence type="ECO:0000256" key="5">
    <source>
        <dbReference type="SAM" id="MobiDB-lite"/>
    </source>
</evidence>